<dbReference type="PATRIC" id="fig|997347.4.peg.1904"/>
<dbReference type="EMBL" id="AFQD01000371">
    <property type="protein sequence ID" value="EGQ78911.1"/>
    <property type="molecule type" value="Genomic_DNA"/>
</dbReference>
<protein>
    <submittedName>
        <fullName evidence="1">Uncharacterized protein</fullName>
    </submittedName>
</protein>
<dbReference type="Proteomes" id="UP000005392">
    <property type="component" value="Unassembled WGS sequence"/>
</dbReference>
<keyword evidence="2" id="KW-1185">Reference proteome</keyword>
<organism evidence="1 2">
    <name type="scientific">Fusobacterium animalis ATCC 51191</name>
    <dbReference type="NCBI Taxonomy" id="997347"/>
    <lineage>
        <taxon>Bacteria</taxon>
        <taxon>Fusobacteriati</taxon>
        <taxon>Fusobacteriota</taxon>
        <taxon>Fusobacteriia</taxon>
        <taxon>Fusobacteriales</taxon>
        <taxon>Fusobacteriaceae</taxon>
        <taxon>Fusobacterium</taxon>
    </lineage>
</organism>
<accession>F9EQ58</accession>
<sequence length="133" mass="15675">MVMEKSKKELNEKEWDSIKDSKDILDILEKIIGDTADKKIKKKYQDIFKIVDKDDKVKFDFYKQLKDIRARENTENNESIKEEIDKNSNKKKNESTLMKIHKAIEEINSTNDLPIDLFGEVYECLASKKLKVC</sequence>
<evidence type="ECO:0000313" key="2">
    <source>
        <dbReference type="Proteomes" id="UP000005392"/>
    </source>
</evidence>
<gene>
    <name evidence="1" type="ORF">HMPREF9094_2063</name>
</gene>
<evidence type="ECO:0000313" key="1">
    <source>
        <dbReference type="EMBL" id="EGQ78911.1"/>
    </source>
</evidence>
<reference evidence="1 2" key="1">
    <citation type="submission" date="2011-05" db="EMBL/GenBank/DDBJ databases">
        <authorList>
            <person name="Muzny D."/>
            <person name="Qin X."/>
            <person name="Deng J."/>
            <person name="Jiang H."/>
            <person name="Liu Y."/>
            <person name="Qu J."/>
            <person name="Song X.-Z."/>
            <person name="Zhang L."/>
            <person name="Thornton R."/>
            <person name="Coyle M."/>
            <person name="Francisco L."/>
            <person name="Jackson L."/>
            <person name="Javaid M."/>
            <person name="Korchina V."/>
            <person name="Kovar C."/>
            <person name="Mata R."/>
            <person name="Mathew T."/>
            <person name="Ngo R."/>
            <person name="Nguyen L."/>
            <person name="Nguyen N."/>
            <person name="Okwuonu G."/>
            <person name="Ongeri F."/>
            <person name="Pham C."/>
            <person name="Simmons D."/>
            <person name="Wilczek-Boney K."/>
            <person name="Hale W."/>
            <person name="Jakkamsetti A."/>
            <person name="Pham P."/>
            <person name="Ruth R."/>
            <person name="San Lucas F."/>
            <person name="Warren J."/>
            <person name="Zhang J."/>
            <person name="Zhao Z."/>
            <person name="Zhou C."/>
            <person name="Zhu D."/>
            <person name="Lee S."/>
            <person name="Bess C."/>
            <person name="Blankenburg K."/>
            <person name="Forbes L."/>
            <person name="Fu Q."/>
            <person name="Gubbala S."/>
            <person name="Hirani K."/>
            <person name="Jayaseelan J.C."/>
            <person name="Lara F."/>
            <person name="Munidasa M."/>
            <person name="Palculict T."/>
            <person name="Patil S."/>
            <person name="Pu L.-L."/>
            <person name="Saada N."/>
            <person name="Tang L."/>
            <person name="Weissenberger G."/>
            <person name="Zhu Y."/>
            <person name="Hemphill L."/>
            <person name="Shang Y."/>
            <person name="Youmans B."/>
            <person name="Ayvaz T."/>
            <person name="Ross M."/>
            <person name="Santibanez J."/>
            <person name="Aqrawi P."/>
            <person name="Gross S."/>
            <person name="Joshi V."/>
            <person name="Fowler G."/>
            <person name="Nazareth L."/>
            <person name="Reid J."/>
            <person name="Worley K."/>
            <person name="Petrosino J."/>
            <person name="Highlander S."/>
            <person name="Gibbs R."/>
        </authorList>
    </citation>
    <scope>NUCLEOTIDE SEQUENCE [LARGE SCALE GENOMIC DNA]</scope>
    <source>
        <strain evidence="1 2">ATCC 51191</strain>
    </source>
</reference>
<dbReference type="HOGENOM" id="CLU_1903648_0_0_0"/>
<comment type="caution">
    <text evidence="1">The sequence shown here is derived from an EMBL/GenBank/DDBJ whole genome shotgun (WGS) entry which is preliminary data.</text>
</comment>
<name>F9EQ58_9FUSO</name>
<dbReference type="AlphaFoldDB" id="F9EQ58"/>
<proteinExistence type="predicted"/>